<keyword evidence="2" id="KW-1185">Reference proteome</keyword>
<name>A0A137NXM6_CONC2</name>
<organism evidence="1 2">
    <name type="scientific">Conidiobolus coronatus (strain ATCC 28846 / CBS 209.66 / NRRL 28638)</name>
    <name type="common">Delacroixia coronata</name>
    <dbReference type="NCBI Taxonomy" id="796925"/>
    <lineage>
        <taxon>Eukaryota</taxon>
        <taxon>Fungi</taxon>
        <taxon>Fungi incertae sedis</taxon>
        <taxon>Zoopagomycota</taxon>
        <taxon>Entomophthoromycotina</taxon>
        <taxon>Entomophthoromycetes</taxon>
        <taxon>Entomophthorales</taxon>
        <taxon>Ancylistaceae</taxon>
        <taxon>Conidiobolus</taxon>
    </lineage>
</organism>
<accession>A0A137NXM6</accession>
<dbReference type="SUPFAM" id="SSF52058">
    <property type="entry name" value="L domain-like"/>
    <property type="match status" value="1"/>
</dbReference>
<sequence length="446" mass="52538">FKWEFIFIFKEVHQYISNDVIIKLSLLNKYLREKLKSRVFNRILINGYNLSHLENSFESNRYGFENIPKRNLETMLNFKSTNIDPFVTGIIKVLNPLAEYFESITYFNLDRLGYYVIPITLNFSSLSNLNIGVCCLDVKDLNRLMRKLDKLQKLTLFQLDLIKSPDEELNEHEIKFSPTLKELYLGHNYVSSNNLPNAPYEFLVKYSGSIDRREFYLTPQHLPNLEKFELIGVIEDSCYITNLLTLTPKLSNLILPIQNYSIRVMEVLSENSDINQLNLKFNFQDKLFLLDKKLPVLNSLHDLILTFIIRPDQYLQIYQLIEAFPNLTKLELELEYFEFEFIAKLLSKLTKLKVLKLQIFAYYNYIIDLTLFSEVEFLKFDNYSKSKTIYKLPDANGKLKTAILPLKNRNNNYKVELVNELDKINANWVFSLRGNVIHCRSASIKQ</sequence>
<evidence type="ECO:0000313" key="1">
    <source>
        <dbReference type="EMBL" id="KXN67442.1"/>
    </source>
</evidence>
<dbReference type="EMBL" id="KQ964636">
    <property type="protein sequence ID" value="KXN67442.1"/>
    <property type="molecule type" value="Genomic_DNA"/>
</dbReference>
<gene>
    <name evidence="1" type="ORF">CONCODRAFT_167373</name>
</gene>
<dbReference type="AlphaFoldDB" id="A0A137NXM6"/>
<dbReference type="Proteomes" id="UP000070444">
    <property type="component" value="Unassembled WGS sequence"/>
</dbReference>
<proteinExistence type="predicted"/>
<dbReference type="Gene3D" id="3.80.10.10">
    <property type="entry name" value="Ribonuclease Inhibitor"/>
    <property type="match status" value="1"/>
</dbReference>
<protein>
    <recommendedName>
        <fullName evidence="3">RNI-like protein</fullName>
    </recommendedName>
</protein>
<evidence type="ECO:0000313" key="2">
    <source>
        <dbReference type="Proteomes" id="UP000070444"/>
    </source>
</evidence>
<feature type="non-terminal residue" evidence="1">
    <location>
        <position position="1"/>
    </location>
</feature>
<dbReference type="InterPro" id="IPR032675">
    <property type="entry name" value="LRR_dom_sf"/>
</dbReference>
<reference evidence="1 2" key="1">
    <citation type="journal article" date="2015" name="Genome Biol. Evol.">
        <title>Phylogenomic analyses indicate that early fungi evolved digesting cell walls of algal ancestors of land plants.</title>
        <authorList>
            <person name="Chang Y."/>
            <person name="Wang S."/>
            <person name="Sekimoto S."/>
            <person name="Aerts A.L."/>
            <person name="Choi C."/>
            <person name="Clum A."/>
            <person name="LaButti K.M."/>
            <person name="Lindquist E.A."/>
            <person name="Yee Ngan C."/>
            <person name="Ohm R.A."/>
            <person name="Salamov A.A."/>
            <person name="Grigoriev I.V."/>
            <person name="Spatafora J.W."/>
            <person name="Berbee M.L."/>
        </authorList>
    </citation>
    <scope>NUCLEOTIDE SEQUENCE [LARGE SCALE GENOMIC DNA]</scope>
    <source>
        <strain evidence="1 2">NRRL 28638</strain>
    </source>
</reference>
<evidence type="ECO:0008006" key="3">
    <source>
        <dbReference type="Google" id="ProtNLM"/>
    </source>
</evidence>